<evidence type="ECO:0000313" key="1">
    <source>
        <dbReference type="EMBL" id="BBD82555.1"/>
    </source>
</evidence>
<sequence>MPAAALALSTDPSSSSRLRFPSLASLPSLSSTYAAAPASASARTPNAVPPVAAATTATVISLPSLIRAPRFRSSCCGGGTIVRLCERLQQFRHAVATASANFCTPSLLVAGARRKALGTVPISLRPFFAPTIMRRDHCAILRRCCREVEMRPRGSHVCR</sequence>
<name>A0A679B9L4_ORYSI</name>
<dbReference type="AlphaFoldDB" id="A0A679B9L4"/>
<reference evidence="2" key="2">
    <citation type="submission" date="2009-05" db="EMBL/GenBank/DDBJ databases">
        <title>Oryza sativa Indica Group genomic DNA, chromosome 11, BAC clone:K0465F04, cultivar:Kasalath.</title>
        <authorList>
            <person name="Matsumoto T."/>
            <person name="Wu J."/>
            <person name="Kanamori H."/>
        </authorList>
    </citation>
    <scope>NUCLEOTIDE SEQUENCE</scope>
</reference>
<organism evidence="1">
    <name type="scientific">Oryza sativa subsp. indica</name>
    <name type="common">Rice</name>
    <dbReference type="NCBI Taxonomy" id="39946"/>
    <lineage>
        <taxon>Eukaryota</taxon>
        <taxon>Viridiplantae</taxon>
        <taxon>Streptophyta</taxon>
        <taxon>Embryophyta</taxon>
        <taxon>Tracheophyta</taxon>
        <taxon>Spermatophyta</taxon>
        <taxon>Magnoliopsida</taxon>
        <taxon>Liliopsida</taxon>
        <taxon>Poales</taxon>
        <taxon>Poaceae</taxon>
        <taxon>BOP clade</taxon>
        <taxon>Oryzoideae</taxon>
        <taxon>Oryzeae</taxon>
        <taxon>Oryzinae</taxon>
        <taxon>Oryza</taxon>
        <taxon>Oryza sativa</taxon>
    </lineage>
</organism>
<gene>
    <name evidence="1" type="primary">K0149H02.37</name>
    <name evidence="2" type="synonym">K0465F04.4</name>
</gene>
<reference evidence="1" key="1">
    <citation type="submission" date="2009-05" db="EMBL/GenBank/DDBJ databases">
        <title>Oryza sativa Indica Group genomic DNA, chromosome 11, BAC clone:K0149H02, cultivar:Kasalath.</title>
        <authorList>
            <person name="Matsumoto T."/>
            <person name="Wu J."/>
            <person name="Kanamori H."/>
        </authorList>
    </citation>
    <scope>NUCLEOTIDE SEQUENCE</scope>
</reference>
<evidence type="ECO:0000313" key="2">
    <source>
        <dbReference type="EMBL" id="BBD82558.1"/>
    </source>
</evidence>
<accession>A0A679B9L4</accession>
<protein>
    <submittedName>
        <fullName evidence="1">Uncharacterized protein</fullName>
    </submittedName>
</protein>
<dbReference type="EMBL" id="AP011490">
    <property type="protein sequence ID" value="BBD82555.1"/>
    <property type="molecule type" value="Genomic_DNA"/>
</dbReference>
<proteinExistence type="predicted"/>
<dbReference type="EMBL" id="AP011491">
    <property type="protein sequence ID" value="BBD82558.1"/>
    <property type="molecule type" value="Genomic_DNA"/>
</dbReference>